<dbReference type="RefSeq" id="WP_320941452.1">
    <property type="nucleotide sequence ID" value="NZ_BAABEU010000006.1"/>
</dbReference>
<accession>A0ABZ0SIA0</accession>
<proteinExistence type="predicted"/>
<reference evidence="1 2" key="1">
    <citation type="submission" date="2023-11" db="EMBL/GenBank/DDBJ databases">
        <title>Genome sequence of Microbacterium rhizosphaerae KACC 19337.</title>
        <authorList>
            <person name="Choi H."/>
            <person name="Kim S."/>
            <person name="Kim Y."/>
            <person name="Kwon S.-W."/>
            <person name="Heo J."/>
        </authorList>
    </citation>
    <scope>NUCLEOTIDE SEQUENCE [LARGE SCALE GENOMIC DNA]</scope>
    <source>
        <strain evidence="1 2">KACC 19337</strain>
    </source>
</reference>
<evidence type="ECO:0000313" key="2">
    <source>
        <dbReference type="Proteomes" id="UP001323798"/>
    </source>
</evidence>
<name>A0ABZ0SIA0_9MICO</name>
<dbReference type="EMBL" id="CP139368">
    <property type="protein sequence ID" value="WPR88733.1"/>
    <property type="molecule type" value="Genomic_DNA"/>
</dbReference>
<keyword evidence="2" id="KW-1185">Reference proteome</keyword>
<gene>
    <name evidence="1" type="ORF">SM116_13275</name>
</gene>
<evidence type="ECO:0000313" key="1">
    <source>
        <dbReference type="EMBL" id="WPR88733.1"/>
    </source>
</evidence>
<organism evidence="1 2">
    <name type="scientific">Microbacterium rhizosphaerae</name>
    <dbReference type="NCBI Taxonomy" id="1678237"/>
    <lineage>
        <taxon>Bacteria</taxon>
        <taxon>Bacillati</taxon>
        <taxon>Actinomycetota</taxon>
        <taxon>Actinomycetes</taxon>
        <taxon>Micrococcales</taxon>
        <taxon>Microbacteriaceae</taxon>
        <taxon>Microbacterium</taxon>
    </lineage>
</organism>
<protein>
    <submittedName>
        <fullName evidence="1">Uncharacterized protein</fullName>
    </submittedName>
</protein>
<sequence length="199" mass="21237">MSEDIEFNVGLIAVTMRPEDVDFTGVSVASGRAGVEQSGRLREAVIESSDGLRMTVGCTVWTDGSADVQPLDFLAGPDPYRRLEAAGRMTLGEAAAGRRVALLRTLKYGDRGYPTLASVTWDDLNEVAGTDVAELLTSHGAVAIGEYGELKGGARQHAGHPAFMVDEGGVEAVFAAYATTRVLPIMKRFGIERDVEALY</sequence>
<dbReference type="Proteomes" id="UP001323798">
    <property type="component" value="Chromosome"/>
</dbReference>